<proteinExistence type="predicted"/>
<organism evidence="2 3">
    <name type="scientific">Penicillium capsulatum</name>
    <dbReference type="NCBI Taxonomy" id="69766"/>
    <lineage>
        <taxon>Eukaryota</taxon>
        <taxon>Fungi</taxon>
        <taxon>Dikarya</taxon>
        <taxon>Ascomycota</taxon>
        <taxon>Pezizomycotina</taxon>
        <taxon>Eurotiomycetes</taxon>
        <taxon>Eurotiomycetidae</taxon>
        <taxon>Eurotiales</taxon>
        <taxon>Aspergillaceae</taxon>
        <taxon>Penicillium</taxon>
    </lineage>
</organism>
<evidence type="ECO:0000256" key="1">
    <source>
        <dbReference type="SAM" id="MobiDB-lite"/>
    </source>
</evidence>
<dbReference type="EMBL" id="JAPQKO010000004">
    <property type="protein sequence ID" value="KAJ5165979.1"/>
    <property type="molecule type" value="Genomic_DNA"/>
</dbReference>
<gene>
    <name evidence="2" type="ORF">N7492_006275</name>
</gene>
<protein>
    <submittedName>
        <fullName evidence="2">Uncharacterized protein</fullName>
    </submittedName>
</protein>
<reference evidence="2" key="1">
    <citation type="submission" date="2022-11" db="EMBL/GenBank/DDBJ databases">
        <authorList>
            <person name="Petersen C."/>
        </authorList>
    </citation>
    <scope>NUCLEOTIDE SEQUENCE</scope>
    <source>
        <strain evidence="2">IBT 21917</strain>
    </source>
</reference>
<feature type="compositionally biased region" description="Basic and acidic residues" evidence="1">
    <location>
        <begin position="25"/>
        <end position="37"/>
    </location>
</feature>
<evidence type="ECO:0000313" key="2">
    <source>
        <dbReference type="EMBL" id="KAJ5165979.1"/>
    </source>
</evidence>
<name>A0A9W9I3S8_9EURO</name>
<accession>A0A9W9I3S8</accession>
<reference evidence="2" key="2">
    <citation type="journal article" date="2023" name="IMA Fungus">
        <title>Comparative genomic study of the Penicillium genus elucidates a diverse pangenome and 15 lateral gene transfer events.</title>
        <authorList>
            <person name="Petersen C."/>
            <person name="Sorensen T."/>
            <person name="Nielsen M.R."/>
            <person name="Sondergaard T.E."/>
            <person name="Sorensen J.L."/>
            <person name="Fitzpatrick D.A."/>
            <person name="Frisvad J.C."/>
            <person name="Nielsen K.L."/>
        </authorList>
    </citation>
    <scope>NUCLEOTIDE SEQUENCE</scope>
    <source>
        <strain evidence="2">IBT 21917</strain>
    </source>
</reference>
<comment type="caution">
    <text evidence="2">The sequence shown here is derived from an EMBL/GenBank/DDBJ whole genome shotgun (WGS) entry which is preliminary data.</text>
</comment>
<keyword evidence="3" id="KW-1185">Reference proteome</keyword>
<evidence type="ECO:0000313" key="3">
    <source>
        <dbReference type="Proteomes" id="UP001146351"/>
    </source>
</evidence>
<dbReference type="Proteomes" id="UP001146351">
    <property type="component" value="Unassembled WGS sequence"/>
</dbReference>
<feature type="region of interest" description="Disordered" evidence="1">
    <location>
        <begin position="1"/>
        <end position="45"/>
    </location>
</feature>
<sequence length="143" mass="15537">MPMVSILPKPESKAQSPTARPNGPRRAEDTVPRDPHRLGASGKRLDVGSAEAYPHSLIIATKLGIVSLPAWLPHTGVRGLWGSRRDDWSRHCAFSVAHVAHVLPEPSGPVKRPLVVHAPISHVFTTFPMLELDRGPCEFTPGP</sequence>
<dbReference type="AlphaFoldDB" id="A0A9W9I3S8"/>